<keyword evidence="14" id="KW-1185">Reference proteome</keyword>
<dbReference type="GO" id="GO:0006099">
    <property type="term" value="P:tricarboxylic acid cycle"/>
    <property type="evidence" value="ECO:0007669"/>
    <property type="project" value="UniProtKB-KW"/>
</dbReference>
<evidence type="ECO:0000256" key="4">
    <source>
        <dbReference type="ARBA" id="ARBA00022692"/>
    </source>
</evidence>
<dbReference type="InterPro" id="IPR007992">
    <property type="entry name" value="CybS"/>
</dbReference>
<dbReference type="EMBL" id="JAZGQO010000009">
    <property type="protein sequence ID" value="KAK6177907.1"/>
    <property type="molecule type" value="Genomic_DNA"/>
</dbReference>
<evidence type="ECO:0000313" key="14">
    <source>
        <dbReference type="Proteomes" id="UP001347796"/>
    </source>
</evidence>
<evidence type="ECO:0000313" key="13">
    <source>
        <dbReference type="EMBL" id="KAK6177907.1"/>
    </source>
</evidence>
<evidence type="ECO:0000256" key="2">
    <source>
        <dbReference type="ARBA" id="ARBA00007294"/>
    </source>
</evidence>
<evidence type="ECO:0000256" key="10">
    <source>
        <dbReference type="PIRSR" id="PIRSR607992-1"/>
    </source>
</evidence>
<keyword evidence="11" id="KW-0408">Iron</keyword>
<evidence type="ECO:0000256" key="3">
    <source>
        <dbReference type="ARBA" id="ARBA00022448"/>
    </source>
</evidence>
<keyword evidence="8 12" id="KW-0496">Mitochondrion</keyword>
<comment type="caution">
    <text evidence="13">The sequence shown here is derived from an EMBL/GenBank/DDBJ whole genome shotgun (WGS) entry which is preliminary data.</text>
</comment>
<dbReference type="PANTHER" id="PTHR13337:SF2">
    <property type="entry name" value="SUCCINATE DEHYDROGENASE [UBIQUINONE] CYTOCHROME B SMALL SUBUNIT, MITOCHONDRIAL"/>
    <property type="match status" value="1"/>
</dbReference>
<proteinExistence type="inferred from homology"/>
<keyword evidence="6 12" id="KW-0809">Transit peptide</keyword>
<evidence type="ECO:0000256" key="11">
    <source>
        <dbReference type="PIRSR" id="PIRSR607992-2"/>
    </source>
</evidence>
<feature type="binding site" evidence="10">
    <location>
        <position position="118"/>
    </location>
    <ligand>
        <name>a ubiquinone</name>
        <dbReference type="ChEBI" id="CHEBI:16389"/>
        <note>ligand shared with IP/SDHB</note>
    </ligand>
</feature>
<protein>
    <recommendedName>
        <fullName evidence="12">Succinate dehydrogenase [ubiquinone] cytochrome b small subunit</fullName>
    </recommendedName>
</protein>
<accession>A0AAN8JI11</accession>
<evidence type="ECO:0000256" key="6">
    <source>
        <dbReference type="ARBA" id="ARBA00022946"/>
    </source>
</evidence>
<keyword evidence="5 12" id="KW-0999">Mitochondrion inner membrane</keyword>
<dbReference type="PANTHER" id="PTHR13337">
    <property type="entry name" value="SUCCINATE DEHYDROGENASE"/>
    <property type="match status" value="1"/>
</dbReference>
<comment type="similarity">
    <text evidence="2 12">Belongs to the CybS family.</text>
</comment>
<gene>
    <name evidence="13" type="ORF">SNE40_012777</name>
</gene>
<feature type="transmembrane region" description="Helical" evidence="12">
    <location>
        <begin position="87"/>
        <end position="109"/>
    </location>
</feature>
<keyword evidence="12" id="KW-0816">Tricarboxylic acid cycle</keyword>
<keyword evidence="11 12" id="KW-0479">Metal-binding</keyword>
<keyword evidence="7 12" id="KW-1133">Transmembrane helix</keyword>
<evidence type="ECO:0000256" key="8">
    <source>
        <dbReference type="ARBA" id="ARBA00023128"/>
    </source>
</evidence>
<organism evidence="13 14">
    <name type="scientific">Patella caerulea</name>
    <name type="common">Rayed Mediterranean limpet</name>
    <dbReference type="NCBI Taxonomy" id="87958"/>
    <lineage>
        <taxon>Eukaryota</taxon>
        <taxon>Metazoa</taxon>
        <taxon>Spiralia</taxon>
        <taxon>Lophotrochozoa</taxon>
        <taxon>Mollusca</taxon>
        <taxon>Gastropoda</taxon>
        <taxon>Patellogastropoda</taxon>
        <taxon>Patelloidea</taxon>
        <taxon>Patellidae</taxon>
        <taxon>Patella</taxon>
    </lineage>
</organism>
<reference evidence="13 14" key="1">
    <citation type="submission" date="2024-01" db="EMBL/GenBank/DDBJ databases">
        <title>The genome of the rayed Mediterranean limpet Patella caerulea (Linnaeus, 1758).</title>
        <authorList>
            <person name="Anh-Thu Weber A."/>
            <person name="Halstead-Nussloch G."/>
        </authorList>
    </citation>
    <scope>NUCLEOTIDE SEQUENCE [LARGE SCALE GENOMIC DNA]</scope>
    <source>
        <strain evidence="13">AATW-2023a</strain>
        <tissue evidence="13">Whole specimen</tissue>
    </source>
</reference>
<dbReference type="GO" id="GO:0006121">
    <property type="term" value="P:mitochondrial electron transport, succinate to ubiquinone"/>
    <property type="evidence" value="ECO:0007669"/>
    <property type="project" value="TreeGrafter"/>
</dbReference>
<comment type="caution">
    <text evidence="12">Lacks conserved residue(s) required for the propagation of feature annotation.</text>
</comment>
<dbReference type="GO" id="GO:0005743">
    <property type="term" value="C:mitochondrial inner membrane"/>
    <property type="evidence" value="ECO:0007669"/>
    <property type="project" value="UniProtKB-SubCell"/>
</dbReference>
<evidence type="ECO:0000256" key="1">
    <source>
        <dbReference type="ARBA" id="ARBA00004448"/>
    </source>
</evidence>
<keyword evidence="3 12" id="KW-0813">Transport</keyword>
<dbReference type="InterPro" id="IPR034804">
    <property type="entry name" value="SQR/QFR_C/D"/>
</dbReference>
<evidence type="ECO:0000256" key="7">
    <source>
        <dbReference type="ARBA" id="ARBA00022989"/>
    </source>
</evidence>
<evidence type="ECO:0000256" key="5">
    <source>
        <dbReference type="ARBA" id="ARBA00022792"/>
    </source>
</evidence>
<feature type="transmembrane region" description="Helical" evidence="12">
    <location>
        <begin position="129"/>
        <end position="146"/>
    </location>
</feature>
<dbReference type="Pfam" id="PF05328">
    <property type="entry name" value="CybS"/>
    <property type="match status" value="1"/>
</dbReference>
<comment type="subcellular location">
    <subcellularLocation>
        <location evidence="1 12">Mitochondrion inner membrane</location>
        <topology evidence="1 12">Multi-pass membrane protein</topology>
    </subcellularLocation>
</comment>
<dbReference type="GO" id="GO:0048039">
    <property type="term" value="F:ubiquinone binding"/>
    <property type="evidence" value="ECO:0007669"/>
    <property type="project" value="TreeGrafter"/>
</dbReference>
<dbReference type="GO" id="GO:0046872">
    <property type="term" value="F:metal ion binding"/>
    <property type="evidence" value="ECO:0007669"/>
    <property type="project" value="UniProtKB-KW"/>
</dbReference>
<dbReference type="AlphaFoldDB" id="A0AAN8JI11"/>
<keyword evidence="12" id="KW-0249">Electron transport</keyword>
<dbReference type="Proteomes" id="UP001347796">
    <property type="component" value="Unassembled WGS sequence"/>
</dbReference>
<dbReference type="CDD" id="cd03496">
    <property type="entry name" value="SQR_TypeC_CybS"/>
    <property type="match status" value="1"/>
</dbReference>
<evidence type="ECO:0000256" key="9">
    <source>
        <dbReference type="ARBA" id="ARBA00023136"/>
    </source>
</evidence>
<keyword evidence="9 12" id="KW-0472">Membrane</keyword>
<dbReference type="Gene3D" id="1.20.1300.10">
    <property type="entry name" value="Fumarate reductase/succinate dehydrogenase, transmembrane subunit"/>
    <property type="match status" value="1"/>
</dbReference>
<feature type="binding site" description="axial binding residue" evidence="11">
    <location>
        <position position="106"/>
    </location>
    <ligand>
        <name>heme b</name>
        <dbReference type="ChEBI" id="CHEBI:60344"/>
        <note>ligand shared with SDHC</note>
    </ligand>
    <ligandPart>
        <name>Fe</name>
        <dbReference type="ChEBI" id="CHEBI:18248"/>
    </ligandPart>
</feature>
<evidence type="ECO:0000256" key="12">
    <source>
        <dbReference type="RuleBase" id="RU364031"/>
    </source>
</evidence>
<sequence length="161" mass="18073">MATTVQILRCCTRGSRILFQSALLRNTSVGTKTTFGTSSALTNVFEARRGPFTPEEKRGKGHMMSASTHWKVERILMIGMIPLMPAALFYQSPFIDHAICTAVFLHGYWGMDGVLTDYLEKFVPWVKPLWTVLSIIAFAGLVNFNYNDVGLCKAVQMLWSM</sequence>
<dbReference type="GO" id="GO:0020037">
    <property type="term" value="F:heme binding"/>
    <property type="evidence" value="ECO:0007669"/>
    <property type="project" value="TreeGrafter"/>
</dbReference>
<keyword evidence="12" id="KW-0349">Heme</keyword>
<comment type="function">
    <text evidence="12">Membrane-anchoring subunit of succinate dehydrogenase (SDH) that is involved in complex II of the mitochondrial electron transport chain and is responsible for transferring electrons from succinate to ubiquinone (coenzyme Q).</text>
</comment>
<name>A0AAN8JI11_PATCE</name>
<keyword evidence="4 12" id="KW-0812">Transmembrane</keyword>